<feature type="transmembrane region" description="Helical" evidence="2">
    <location>
        <begin position="479"/>
        <end position="501"/>
    </location>
</feature>
<proteinExistence type="predicted"/>
<protein>
    <submittedName>
        <fullName evidence="3">Uncharacterized protein involved in exopolysaccharide biosynthesis</fullName>
    </submittedName>
</protein>
<dbReference type="STRING" id="633194.SAMN05421759_12512"/>
<dbReference type="GO" id="GO:0004713">
    <property type="term" value="F:protein tyrosine kinase activity"/>
    <property type="evidence" value="ECO:0007669"/>
    <property type="project" value="TreeGrafter"/>
</dbReference>
<feature type="transmembrane region" description="Helical" evidence="2">
    <location>
        <begin position="15"/>
        <end position="36"/>
    </location>
</feature>
<evidence type="ECO:0000256" key="2">
    <source>
        <dbReference type="SAM" id="Phobius"/>
    </source>
</evidence>
<keyword evidence="1" id="KW-0175">Coiled coil</keyword>
<evidence type="ECO:0000256" key="1">
    <source>
        <dbReference type="SAM" id="Coils"/>
    </source>
</evidence>
<keyword evidence="2" id="KW-0812">Transmembrane</keyword>
<evidence type="ECO:0000313" key="3">
    <source>
        <dbReference type="EMBL" id="SIT16963.1"/>
    </source>
</evidence>
<feature type="coiled-coil region" evidence="1">
    <location>
        <begin position="172"/>
        <end position="228"/>
    </location>
</feature>
<dbReference type="RefSeq" id="WP_076451141.1">
    <property type="nucleotide sequence ID" value="NZ_FTOQ01000025.1"/>
</dbReference>
<dbReference type="GO" id="GO:0005886">
    <property type="term" value="C:plasma membrane"/>
    <property type="evidence" value="ECO:0007669"/>
    <property type="project" value="TreeGrafter"/>
</dbReference>
<organism evidence="3 4">
    <name type="scientific">Roseivivax lentus</name>
    <dbReference type="NCBI Taxonomy" id="633194"/>
    <lineage>
        <taxon>Bacteria</taxon>
        <taxon>Pseudomonadati</taxon>
        <taxon>Pseudomonadota</taxon>
        <taxon>Alphaproteobacteria</taxon>
        <taxon>Rhodobacterales</taxon>
        <taxon>Roseobacteraceae</taxon>
        <taxon>Roseivivax</taxon>
    </lineage>
</organism>
<keyword evidence="2" id="KW-1133">Transmembrane helix</keyword>
<keyword evidence="4" id="KW-1185">Reference proteome</keyword>
<sequence length="518" mass="57921">MDDLRFYLSLFLRRLPYFLVVATIVSTISITVAVSLPPAYVSQMRLVVESPQIPEDLAASTVRTPALEQLQIIEQRLLTRANLLDLARRLQVLPNIDEMNPDEIVRAMRSRTIIETSSARSPAKMMFVSFEAPEAHKAAEVLNEYLTTILEADAEFRRGRASDTLEFFSQQVARVGDELSEASAKIIALKQENSDALPESLDFRLEKRSELQERVIQTERDISRLRGQRARLLEIYETTGRTDRLLPQEPPSLAEQQLSQAETELAQALLVFSEQNPKVKLLRGKVEVMKAEVAGEQAVVSPSDDDQPNDPQRNLINAQLDEIDAEIEQTEIQVAALQSEIAALTDSIERTPEVAAQLSALERAYELLVTQYTIAEEQVSRAQTGDLIESRSRGQRIAVIEQPNLPNAPSKPNRILIAGGGSILGLLAGLGLVVLLELLKATTIRRPEDLVARFDIVPFTTVPYILTRRQLILQRGIKASLILTILIGIPAMIYAVHVYYLPIDLLAEKLMNRLGVRW</sequence>
<keyword evidence="2" id="KW-0472">Membrane</keyword>
<dbReference type="InterPro" id="IPR050445">
    <property type="entry name" value="Bact_polysacc_biosynth/exp"/>
</dbReference>
<dbReference type="Proteomes" id="UP000186684">
    <property type="component" value="Unassembled WGS sequence"/>
</dbReference>
<accession>A0A1N7Q240</accession>
<dbReference type="PANTHER" id="PTHR32309">
    <property type="entry name" value="TYROSINE-PROTEIN KINASE"/>
    <property type="match status" value="1"/>
</dbReference>
<dbReference type="AlphaFoldDB" id="A0A1N7Q240"/>
<dbReference type="OrthoDB" id="8114194at2"/>
<name>A0A1N7Q240_9RHOB</name>
<dbReference type="PANTHER" id="PTHR32309:SF13">
    <property type="entry name" value="FERRIC ENTEROBACTIN TRANSPORT PROTEIN FEPE"/>
    <property type="match status" value="1"/>
</dbReference>
<dbReference type="EMBL" id="FTOQ01000025">
    <property type="protein sequence ID" value="SIT16963.1"/>
    <property type="molecule type" value="Genomic_DNA"/>
</dbReference>
<feature type="coiled-coil region" evidence="1">
    <location>
        <begin position="313"/>
        <end position="378"/>
    </location>
</feature>
<evidence type="ECO:0000313" key="4">
    <source>
        <dbReference type="Proteomes" id="UP000186684"/>
    </source>
</evidence>
<gene>
    <name evidence="3" type="ORF">SAMN05421759_12512</name>
</gene>
<feature type="transmembrane region" description="Helical" evidence="2">
    <location>
        <begin position="415"/>
        <end position="438"/>
    </location>
</feature>
<reference evidence="4" key="1">
    <citation type="submission" date="2017-01" db="EMBL/GenBank/DDBJ databases">
        <authorList>
            <person name="Varghese N."/>
            <person name="Submissions S."/>
        </authorList>
    </citation>
    <scope>NUCLEOTIDE SEQUENCE [LARGE SCALE GENOMIC DNA]</scope>
    <source>
        <strain evidence="4">DSM 29430</strain>
    </source>
</reference>